<evidence type="ECO:0000313" key="7">
    <source>
        <dbReference type="EMBL" id="AUX10191.1"/>
    </source>
</evidence>
<dbReference type="SMART" id="SM00849">
    <property type="entry name" value="Lactamase_B"/>
    <property type="match status" value="1"/>
</dbReference>
<gene>
    <name evidence="7" type="ORF">AArcSl_2571</name>
</gene>
<keyword evidence="4 7" id="KW-0378">Hydrolase</keyword>
<dbReference type="CDD" id="cd07729">
    <property type="entry name" value="AHL_lactonase_MBL-fold"/>
    <property type="match status" value="1"/>
</dbReference>
<dbReference type="InterPro" id="IPR001279">
    <property type="entry name" value="Metallo-B-lactamas"/>
</dbReference>
<evidence type="ECO:0000259" key="6">
    <source>
        <dbReference type="SMART" id="SM00849"/>
    </source>
</evidence>
<reference evidence="8" key="1">
    <citation type="submission" date="2017-11" db="EMBL/GenBank/DDBJ databases">
        <title>Phenotypic and genomic properties of facultatively anaerobic sulfur-reducing natronoarchaea from hypersaline soda lakes.</title>
        <authorList>
            <person name="Sorokin D.Y."/>
            <person name="Kublanov I.V."/>
            <person name="Roman P."/>
            <person name="Sinninghe Damste J.S."/>
            <person name="Golyshin P.N."/>
            <person name="Rojo D."/>
            <person name="Ciordia S."/>
            <person name="Mena M.D.C."/>
            <person name="Ferrer M."/>
            <person name="Messina E."/>
            <person name="Smedile F."/>
            <person name="La Spada G."/>
            <person name="La Cono V."/>
            <person name="Yakimov M.M."/>
        </authorList>
    </citation>
    <scope>NUCLEOTIDE SEQUENCE [LARGE SCALE GENOMIC DNA]</scope>
    <source>
        <strain evidence="8">AArc-Sl</strain>
    </source>
</reference>
<evidence type="ECO:0000256" key="1">
    <source>
        <dbReference type="ARBA" id="ARBA00001947"/>
    </source>
</evidence>
<sequence>MEFHLLDRGRIHADLNFALDAEVAAVYSDQSPALQYGEFAVWNLLIDHPDATVLWDTGSHPEAADGHWPAPLYEAFAHVDAAERDLETALGEVGYDIGDVDVVVQSHLHLDHAGGLYHFEGTDVPVYVHRRELEHAYLSAKTAGGGDAYLAADFDRDLNWQLVSDERQLLPGIDLLHLPGHTPGLLGAEIDREEKRLLIAGDEAFLAENYEEGRSMGSSLVYDSRAWERSRRKLKERERRTDATVLYGHDPEQFERLHGQL</sequence>
<name>A0A343TM69_9EURY</name>
<evidence type="ECO:0000256" key="4">
    <source>
        <dbReference type="ARBA" id="ARBA00022801"/>
    </source>
</evidence>
<proteinExistence type="inferred from homology"/>
<accession>A0A343TM69</accession>
<organism evidence="7 8">
    <name type="scientific">Halalkaliarchaeum desulfuricum</name>
    <dbReference type="NCBI Taxonomy" id="2055893"/>
    <lineage>
        <taxon>Archaea</taxon>
        <taxon>Methanobacteriati</taxon>
        <taxon>Methanobacteriota</taxon>
        <taxon>Stenosarchaea group</taxon>
        <taxon>Halobacteria</taxon>
        <taxon>Halobacteriales</taxon>
        <taxon>Haloferacaceae</taxon>
        <taxon>Halalkaliarchaeum</taxon>
    </lineage>
</organism>
<dbReference type="Pfam" id="PF00753">
    <property type="entry name" value="Lactamase_B"/>
    <property type="match status" value="1"/>
</dbReference>
<keyword evidence="3" id="KW-0479">Metal-binding</keyword>
<evidence type="ECO:0000313" key="8">
    <source>
        <dbReference type="Proteomes" id="UP000263012"/>
    </source>
</evidence>
<dbReference type="SUPFAM" id="SSF56281">
    <property type="entry name" value="Metallo-hydrolase/oxidoreductase"/>
    <property type="match status" value="1"/>
</dbReference>
<dbReference type="Proteomes" id="UP000263012">
    <property type="component" value="Chromosome"/>
</dbReference>
<dbReference type="GeneID" id="37878928"/>
<dbReference type="EMBL" id="CP025066">
    <property type="protein sequence ID" value="AUX10191.1"/>
    <property type="molecule type" value="Genomic_DNA"/>
</dbReference>
<dbReference type="GO" id="GO:0046872">
    <property type="term" value="F:metal ion binding"/>
    <property type="evidence" value="ECO:0007669"/>
    <property type="project" value="UniProtKB-KW"/>
</dbReference>
<dbReference type="EC" id="3.1.1.81" evidence="7"/>
<feature type="domain" description="Metallo-beta-lactamase" evidence="6">
    <location>
        <begin position="40"/>
        <end position="249"/>
    </location>
</feature>
<dbReference type="RefSeq" id="WP_119820039.1">
    <property type="nucleotide sequence ID" value="NZ_CP025066.1"/>
</dbReference>
<keyword evidence="5" id="KW-0862">Zinc</keyword>
<dbReference type="AlphaFoldDB" id="A0A343TM69"/>
<comment type="cofactor">
    <cofactor evidence="1">
        <name>Zn(2+)</name>
        <dbReference type="ChEBI" id="CHEBI:29105"/>
    </cofactor>
</comment>
<dbReference type="InterPro" id="IPR036866">
    <property type="entry name" value="RibonucZ/Hydroxyglut_hydro"/>
</dbReference>
<evidence type="ECO:0000256" key="3">
    <source>
        <dbReference type="ARBA" id="ARBA00022723"/>
    </source>
</evidence>
<protein>
    <submittedName>
        <fullName evidence="7">N-acyl homoserine lactone hydrolase</fullName>
        <ecNumber evidence="7">3.1.1.81</ecNumber>
    </submittedName>
</protein>
<keyword evidence="8" id="KW-1185">Reference proteome</keyword>
<dbReference type="KEGG" id="hdf:AArcSl_2571"/>
<dbReference type="GO" id="GO:0102007">
    <property type="term" value="F:acyl-L-homoserine-lactone lactonohydrolase activity"/>
    <property type="evidence" value="ECO:0007669"/>
    <property type="project" value="UniProtKB-EC"/>
</dbReference>
<evidence type="ECO:0000256" key="2">
    <source>
        <dbReference type="ARBA" id="ARBA00007749"/>
    </source>
</evidence>
<dbReference type="Gene3D" id="3.60.15.10">
    <property type="entry name" value="Ribonuclease Z/Hydroxyacylglutathione hydrolase-like"/>
    <property type="match status" value="1"/>
</dbReference>
<evidence type="ECO:0000256" key="5">
    <source>
        <dbReference type="ARBA" id="ARBA00022833"/>
    </source>
</evidence>
<dbReference type="PANTHER" id="PTHR42978">
    <property type="entry name" value="QUORUM-QUENCHING LACTONASE YTNP-RELATED-RELATED"/>
    <property type="match status" value="1"/>
</dbReference>
<dbReference type="InterPro" id="IPR051013">
    <property type="entry name" value="MBL_superfamily_lactonases"/>
</dbReference>
<comment type="similarity">
    <text evidence="2">Belongs to the metallo-beta-lactamase superfamily.</text>
</comment>
<dbReference type="PANTHER" id="PTHR42978:SF2">
    <property type="entry name" value="102 KBASES UNSTABLE REGION: FROM 1 TO 119443"/>
    <property type="match status" value="1"/>
</dbReference>
<dbReference type="OrthoDB" id="7773at2157"/>